<sequence length="305" mass="36806">MEEKYDITCICFELIKKRDNYEFHKALYGDFIIIMIRSDDYTNGYINGTKLCKDGGKRLDNWTKLEKTKEMINEFNKIIYNIPPSNNRRVNVIYRYTKNDDNIDNKILNGTYFHPNIIVHIASWISIQFAFKVSKIINNHLIDTYLKHFKHEKEKIELKIQEYDKYIEEKNNCITNLEKSIKNLNITFQKIKPKIINTPIYEDKYSTFAIFKLFNNYENDKRYYIITVCERDFDKRYDNLLDEYPNIRLKLKLENIPNAKYLFDNIKEYLTKNNNAEFKFNTVTLLNISESTFLRITQELRELTE</sequence>
<dbReference type="GeneID" id="18263630"/>
<evidence type="ECO:0000259" key="1">
    <source>
        <dbReference type="PROSITE" id="PS51301"/>
    </source>
</evidence>
<accession>W6JLN4</accession>
<dbReference type="InterPro" id="IPR018004">
    <property type="entry name" value="KilA/APSES_HTH"/>
</dbReference>
<protein>
    <submittedName>
        <fullName evidence="2">KilA-N domain-containing protein</fullName>
    </submittedName>
</protein>
<name>W6JLN4_9POXV</name>
<organism evidence="2 3">
    <name type="scientific">Alphaentomopoxvirus acuprea</name>
    <dbReference type="NCBI Taxonomy" id="62099"/>
    <lineage>
        <taxon>Viruses</taxon>
        <taxon>Varidnaviria</taxon>
        <taxon>Bamfordvirae</taxon>
        <taxon>Nucleocytoviricota</taxon>
        <taxon>Pokkesviricetes</taxon>
        <taxon>Chitovirales</taxon>
        <taxon>Poxviridae</taxon>
        <taxon>Entomopoxvirinae</taxon>
        <taxon>Alphaentomopoxvirus</taxon>
    </lineage>
</organism>
<dbReference type="EMBL" id="AP013055">
    <property type="protein sequence ID" value="BAO49561.1"/>
    <property type="molecule type" value="Genomic_DNA"/>
</dbReference>
<dbReference type="Pfam" id="PF04383">
    <property type="entry name" value="KilA-N"/>
    <property type="match status" value="1"/>
</dbReference>
<evidence type="ECO:0000313" key="3">
    <source>
        <dbReference type="Proteomes" id="UP000174145"/>
    </source>
</evidence>
<dbReference type="OrthoDB" id="28205at10239"/>
<proteinExistence type="predicted"/>
<evidence type="ECO:0000313" key="2">
    <source>
        <dbReference type="EMBL" id="BAO49561.1"/>
    </source>
</evidence>
<dbReference type="PROSITE" id="PS51301">
    <property type="entry name" value="KILA_N"/>
    <property type="match status" value="1"/>
</dbReference>
<dbReference type="Proteomes" id="UP000174145">
    <property type="component" value="Segment"/>
</dbReference>
<feature type="domain" description="KilA-N" evidence="1">
    <location>
        <begin position="22"/>
        <end position="140"/>
    </location>
</feature>
<reference evidence="2 3" key="1">
    <citation type="journal article" date="2014" name="Virology">
        <title>The complete genome sequence of the Alphaentomopoxvirus Anomala cuprea entomopoxvirus, including its terminal hairpin loop sequences, suggests a potentially unique mode of apoptosis inhibition and mode of DNA replication.</title>
        <authorList>
            <person name="Mitsuhashi W."/>
            <person name="Miyamoto K."/>
            <person name="Wada S."/>
        </authorList>
    </citation>
    <scope>NUCLEOTIDE SEQUENCE [LARGE SCALE GENOMIC DNA]</scope>
    <source>
        <strain evidence="2">CV6M</strain>
    </source>
</reference>
<dbReference type="SMART" id="SM01252">
    <property type="entry name" value="KilA-N"/>
    <property type="match status" value="1"/>
</dbReference>
<dbReference type="RefSeq" id="YP_009001674.1">
    <property type="nucleotide sequence ID" value="NC_023426.1"/>
</dbReference>
<keyword evidence="3" id="KW-1185">Reference proteome</keyword>
<dbReference type="KEGG" id="vg:18263630"/>
<dbReference type="InterPro" id="IPR017880">
    <property type="entry name" value="KilA_N"/>
</dbReference>